<dbReference type="EMBL" id="RJJC01000001">
    <property type="protein sequence ID" value="RNJ25305.1"/>
    <property type="molecule type" value="Genomic_DNA"/>
</dbReference>
<evidence type="ECO:0000313" key="4">
    <source>
        <dbReference type="Proteomes" id="UP000270581"/>
    </source>
</evidence>
<organism evidence="3 4">
    <name type="scientific">Halosegnis longus</name>
    <dbReference type="NCBI Taxonomy" id="2216012"/>
    <lineage>
        <taxon>Archaea</taxon>
        <taxon>Methanobacteriati</taxon>
        <taxon>Methanobacteriota</taxon>
        <taxon>Stenosarchaea group</taxon>
        <taxon>Halobacteria</taxon>
        <taxon>Halobacteriales</taxon>
        <taxon>Natronomonadaceae</taxon>
        <taxon>Halosegnis</taxon>
    </lineage>
</organism>
<sequence length="112" mass="12792">MGVVSNAREDIAGVTVFLILGLGMTALFLGVEWFWIVWVVGFAVVLPLVGILTDDEEEEGAETPEDPVDRLKRRYADGELTDEEFEHRLERLIETDDEATDSIERELNRERR</sequence>
<evidence type="ECO:0000256" key="1">
    <source>
        <dbReference type="SAM" id="Phobius"/>
    </source>
</evidence>
<keyword evidence="4" id="KW-1185">Reference proteome</keyword>
<dbReference type="RefSeq" id="WP_075937553.1">
    <property type="nucleotide sequence ID" value="NZ_BDJH01000002.1"/>
</dbReference>
<keyword evidence="1" id="KW-1133">Transmembrane helix</keyword>
<feature type="transmembrane region" description="Helical" evidence="1">
    <location>
        <begin position="12"/>
        <end position="29"/>
    </location>
</feature>
<gene>
    <name evidence="3" type="ORF">Nmn1133_00360</name>
</gene>
<dbReference type="Proteomes" id="UP000270581">
    <property type="component" value="Unassembled WGS sequence"/>
</dbReference>
<evidence type="ECO:0000259" key="2">
    <source>
        <dbReference type="Pfam" id="PF09851"/>
    </source>
</evidence>
<dbReference type="AlphaFoldDB" id="A0AAJ4R6R9"/>
<dbReference type="InterPro" id="IPR018649">
    <property type="entry name" value="SHOCT"/>
</dbReference>
<name>A0AAJ4R6R9_9EURY</name>
<keyword evidence="1" id="KW-0472">Membrane</keyword>
<keyword evidence="1" id="KW-0812">Transmembrane</keyword>
<evidence type="ECO:0000313" key="3">
    <source>
        <dbReference type="EMBL" id="RNJ25305.1"/>
    </source>
</evidence>
<comment type="caution">
    <text evidence="3">The sequence shown here is derived from an EMBL/GenBank/DDBJ whole genome shotgun (WGS) entry which is preliminary data.</text>
</comment>
<feature type="transmembrane region" description="Helical" evidence="1">
    <location>
        <begin position="35"/>
        <end position="53"/>
    </location>
</feature>
<reference evidence="3 4" key="1">
    <citation type="submission" date="2018-11" db="EMBL/GenBank/DDBJ databases">
        <title>Genome sequences of Natronomonas sp. CBA1133.</title>
        <authorList>
            <person name="Roh S.W."/>
            <person name="Cha I.-T."/>
        </authorList>
    </citation>
    <scope>NUCLEOTIDE SEQUENCE [LARGE SCALE GENOMIC DNA]</scope>
    <source>
        <strain evidence="3 4">CBA1133</strain>
    </source>
</reference>
<dbReference type="Pfam" id="PF09851">
    <property type="entry name" value="SHOCT"/>
    <property type="match status" value="1"/>
</dbReference>
<accession>A0AAJ4R6R9</accession>
<feature type="domain" description="SHOCT" evidence="2">
    <location>
        <begin position="66"/>
        <end position="92"/>
    </location>
</feature>
<protein>
    <submittedName>
        <fullName evidence="3">SHOCT domain-containing protein</fullName>
    </submittedName>
</protein>
<proteinExistence type="predicted"/>